<reference evidence="2 3" key="1">
    <citation type="submission" date="2018-07" db="EMBL/GenBank/DDBJ databases">
        <authorList>
            <person name="Quirk P.G."/>
            <person name="Krulwich T.A."/>
        </authorList>
    </citation>
    <scope>NUCLEOTIDE SEQUENCE [LARGE SCALE GENOMIC DNA]</scope>
    <source>
        <strain evidence="2 3">CC-BB4</strain>
    </source>
</reference>
<dbReference type="AlphaFoldDB" id="A0A346A2D0"/>
<evidence type="ECO:0000256" key="1">
    <source>
        <dbReference type="SAM" id="Phobius"/>
    </source>
</evidence>
<feature type="transmembrane region" description="Helical" evidence="1">
    <location>
        <begin position="86"/>
        <end position="104"/>
    </location>
</feature>
<keyword evidence="1" id="KW-0472">Membrane</keyword>
<protein>
    <submittedName>
        <fullName evidence="2">Uncharacterized protein</fullName>
    </submittedName>
</protein>
<dbReference type="KEGG" id="ptaw:DW352_24070"/>
<dbReference type="EMBL" id="CP031417">
    <property type="protein sequence ID" value="AXK83327.1"/>
    <property type="molecule type" value="Genomic_DNA"/>
</dbReference>
<name>A0A346A2D0_9HYPH</name>
<feature type="transmembrane region" description="Helical" evidence="1">
    <location>
        <begin position="47"/>
        <end position="66"/>
    </location>
</feature>
<dbReference type="OrthoDB" id="9858219at2"/>
<keyword evidence="1" id="KW-0812">Transmembrane</keyword>
<proteinExistence type="predicted"/>
<feature type="transmembrane region" description="Helical" evidence="1">
    <location>
        <begin position="141"/>
        <end position="163"/>
    </location>
</feature>
<feature type="transmembrane region" description="Helical" evidence="1">
    <location>
        <begin position="14"/>
        <end position="35"/>
    </location>
</feature>
<organism evidence="2 3">
    <name type="scientific">Pseudolabrys taiwanensis</name>
    <dbReference type="NCBI Taxonomy" id="331696"/>
    <lineage>
        <taxon>Bacteria</taxon>
        <taxon>Pseudomonadati</taxon>
        <taxon>Pseudomonadota</taxon>
        <taxon>Alphaproteobacteria</taxon>
        <taxon>Hyphomicrobiales</taxon>
        <taxon>Xanthobacteraceae</taxon>
        <taxon>Pseudolabrys</taxon>
    </lineage>
</organism>
<dbReference type="RefSeq" id="WP_115693706.1">
    <property type="nucleotide sequence ID" value="NZ_CP031417.1"/>
</dbReference>
<dbReference type="Proteomes" id="UP000254889">
    <property type="component" value="Chromosome"/>
</dbReference>
<feature type="transmembrane region" description="Helical" evidence="1">
    <location>
        <begin position="175"/>
        <end position="194"/>
    </location>
</feature>
<feature type="transmembrane region" description="Helical" evidence="1">
    <location>
        <begin position="116"/>
        <end position="135"/>
    </location>
</feature>
<evidence type="ECO:0000313" key="3">
    <source>
        <dbReference type="Proteomes" id="UP000254889"/>
    </source>
</evidence>
<evidence type="ECO:0000313" key="2">
    <source>
        <dbReference type="EMBL" id="AXK83327.1"/>
    </source>
</evidence>
<accession>A0A346A2D0</accession>
<gene>
    <name evidence="2" type="ORF">DW352_24070</name>
</gene>
<keyword evidence="1" id="KW-1133">Transmembrane helix</keyword>
<keyword evidence="3" id="KW-1185">Reference proteome</keyword>
<sequence length="201" mass="22974">MQHISGNVAHTVDFMQGAITIIFALALGEALKMFVSGHDDTPMLWNRLPALLSFLFVFFPFFQSMSQYLYLTYLNEATAPAFRPRYLIFDGTMYILEAACFYVMSRALAPHHWRHFYGAVLTLMAIDIVWTGVTWHRGMPVGAWLWIDIAIVAVLAGTWLAAHVQRWHAQGRHRLPSYILTVTLGVTTALSYWLEAEIYFP</sequence>